<evidence type="ECO:0000313" key="4">
    <source>
        <dbReference type="Proteomes" id="UP000178515"/>
    </source>
</evidence>
<dbReference type="CDD" id="cd02644">
    <property type="entry name" value="R3H_jag"/>
    <property type="match status" value="1"/>
</dbReference>
<dbReference type="SUPFAM" id="SSF82708">
    <property type="entry name" value="R3H domain"/>
    <property type="match status" value="1"/>
</dbReference>
<comment type="caution">
    <text evidence="3">The sequence shown here is derived from an EMBL/GenBank/DDBJ whole genome shotgun (WGS) entry which is preliminary data.</text>
</comment>
<organism evidence="3 4">
    <name type="scientific">Candidatus Colwellbacteria bacterium RIFCSPHIGHO2_12_FULL_44_17</name>
    <dbReference type="NCBI Taxonomy" id="1797689"/>
    <lineage>
        <taxon>Bacteria</taxon>
        <taxon>Candidatus Colwelliibacteriota</taxon>
    </lineage>
</organism>
<dbReference type="PROSITE" id="PS51061">
    <property type="entry name" value="R3H"/>
    <property type="match status" value="1"/>
</dbReference>
<feature type="domain" description="R3H" evidence="2">
    <location>
        <begin position="73"/>
        <end position="143"/>
    </location>
</feature>
<dbReference type="Pfam" id="PF01424">
    <property type="entry name" value="R3H"/>
    <property type="match status" value="1"/>
</dbReference>
<dbReference type="STRING" id="1797689.A3F24_02690"/>
<dbReference type="Proteomes" id="UP000178515">
    <property type="component" value="Unassembled WGS sequence"/>
</dbReference>
<dbReference type="AlphaFoldDB" id="A0A1G1Z2B0"/>
<feature type="coiled-coil region" evidence="1">
    <location>
        <begin position="72"/>
        <end position="99"/>
    </location>
</feature>
<name>A0A1G1Z2B0_9BACT</name>
<dbReference type="PANTHER" id="PTHR35800:SF1">
    <property type="entry name" value="RNA-BINDING PROTEIN KHPB"/>
    <property type="match status" value="1"/>
</dbReference>
<dbReference type="Gene3D" id="3.30.1370.50">
    <property type="entry name" value="R3H-like domain"/>
    <property type="match status" value="1"/>
</dbReference>
<protein>
    <recommendedName>
        <fullName evidence="2">R3H domain-containing protein</fullName>
    </recommendedName>
</protein>
<dbReference type="GO" id="GO:0003723">
    <property type="term" value="F:RNA binding"/>
    <property type="evidence" value="ECO:0007669"/>
    <property type="project" value="InterPro"/>
</dbReference>
<sequence>MENVTTTIKQLLNYVGFREANVKSDPESKRISIFIDDETISPKNVPLLINDFNQVIKLIAKKANEGPVIVDVNNYRKERERLIIELAKASAKKAVLSKQDITLPPMNAYERRLVHTELSIHPEVKTESIGEDHNRAVVVKPIRD</sequence>
<evidence type="ECO:0000256" key="1">
    <source>
        <dbReference type="SAM" id="Coils"/>
    </source>
</evidence>
<dbReference type="PANTHER" id="PTHR35800">
    <property type="entry name" value="PROTEIN JAG"/>
    <property type="match status" value="1"/>
</dbReference>
<accession>A0A1G1Z2B0</accession>
<gene>
    <name evidence="3" type="ORF">A3F24_02690</name>
</gene>
<dbReference type="EMBL" id="MHIX01000040">
    <property type="protein sequence ID" value="OGY58579.1"/>
    <property type="molecule type" value="Genomic_DNA"/>
</dbReference>
<reference evidence="3 4" key="1">
    <citation type="journal article" date="2016" name="Nat. Commun.">
        <title>Thousands of microbial genomes shed light on interconnected biogeochemical processes in an aquifer system.</title>
        <authorList>
            <person name="Anantharaman K."/>
            <person name="Brown C.T."/>
            <person name="Hug L.A."/>
            <person name="Sharon I."/>
            <person name="Castelle C.J."/>
            <person name="Probst A.J."/>
            <person name="Thomas B.C."/>
            <person name="Singh A."/>
            <person name="Wilkins M.J."/>
            <person name="Karaoz U."/>
            <person name="Brodie E.L."/>
            <person name="Williams K.H."/>
            <person name="Hubbard S.S."/>
            <person name="Banfield J.F."/>
        </authorList>
    </citation>
    <scope>NUCLEOTIDE SEQUENCE [LARGE SCALE GENOMIC DNA]</scope>
</reference>
<evidence type="ECO:0000313" key="3">
    <source>
        <dbReference type="EMBL" id="OGY58579.1"/>
    </source>
</evidence>
<dbReference type="InterPro" id="IPR001374">
    <property type="entry name" value="R3H_dom"/>
</dbReference>
<dbReference type="InterPro" id="IPR034079">
    <property type="entry name" value="R3H_KhpB"/>
</dbReference>
<proteinExistence type="predicted"/>
<dbReference type="InterPro" id="IPR039247">
    <property type="entry name" value="KhpB"/>
</dbReference>
<evidence type="ECO:0000259" key="2">
    <source>
        <dbReference type="PROSITE" id="PS51061"/>
    </source>
</evidence>
<keyword evidence="1" id="KW-0175">Coiled coil</keyword>
<dbReference type="InterPro" id="IPR036867">
    <property type="entry name" value="R3H_dom_sf"/>
</dbReference>
<dbReference type="SMART" id="SM00393">
    <property type="entry name" value="R3H"/>
    <property type="match status" value="1"/>
</dbReference>